<evidence type="ECO:0000256" key="3">
    <source>
        <dbReference type="ARBA" id="ARBA00022912"/>
    </source>
</evidence>
<dbReference type="CDD" id="cd00047">
    <property type="entry name" value="PTPc"/>
    <property type="match status" value="1"/>
</dbReference>
<dbReference type="GO" id="GO:0035556">
    <property type="term" value="P:intracellular signal transduction"/>
    <property type="evidence" value="ECO:0007669"/>
    <property type="project" value="TreeGrafter"/>
</dbReference>
<keyword evidence="3" id="KW-0904">Protein phosphatase</keyword>
<organism evidence="9">
    <name type="scientific">Amphimedon queenslandica</name>
    <name type="common">Sponge</name>
    <dbReference type="NCBI Taxonomy" id="400682"/>
    <lineage>
        <taxon>Eukaryota</taxon>
        <taxon>Metazoa</taxon>
        <taxon>Porifera</taxon>
        <taxon>Demospongiae</taxon>
        <taxon>Heteroscleromorpha</taxon>
        <taxon>Haplosclerida</taxon>
        <taxon>Niphatidae</taxon>
        <taxon>Amphimedon</taxon>
    </lineage>
</organism>
<dbReference type="PANTHER" id="PTHR46257:SF3">
    <property type="entry name" value="TYROSINE-PROTEIN PHOSPHATASE CORKSCREW"/>
    <property type="match status" value="1"/>
</dbReference>
<evidence type="ECO:0000259" key="6">
    <source>
        <dbReference type="PROSITE" id="PS50001"/>
    </source>
</evidence>
<dbReference type="InterPro" id="IPR000980">
    <property type="entry name" value="SH2"/>
</dbReference>
<feature type="domain" description="Tyrosine-protein phosphatase" evidence="7">
    <location>
        <begin position="121"/>
        <end position="383"/>
    </location>
</feature>
<evidence type="ECO:0000259" key="8">
    <source>
        <dbReference type="PROSITE" id="PS50056"/>
    </source>
</evidence>
<dbReference type="PRINTS" id="PR00401">
    <property type="entry name" value="SH2DOMAIN"/>
</dbReference>
<dbReference type="InParanoid" id="A0A1X7TRT7"/>
<sequence length="431" mass="49526">MAAESEPWFHPNLSGFEAEELLKGTVNGSFLFRPSQSSPRDCTLSIKTEGGVTHVRIKKNETGYHLFPDEVFPNLNSFVHHYMEAPLRLKDETLVHLLSPVLHNNEGHLPREGEVKDHLNLEQDFEELPSYLYSQDKGNKIQNIHKNRYNASIPFDDNVISLKEPSVYGSTYINASPIKTASTGGLQAQYIATQGPLDTTISDFWRLVWQEQSTIIIMLTELVELGESMCTRYWPTVEIPEVLHGKILISSLEETTLDYYTMRHFLLSHEEKGEERNVFHFHFRDWPVGSVPRSTGAFLDYWKEINAKTKETSSRPMIVHCNDGIGRTGAFIAIDSLLRQKEVKGNNVLGEMKVLVESLRKQRPGMVQTALQYRYIYQVLEKYEKNDRNGRPPMKIVESLRKVEDSESGKKVSPLLRNIYRRMSTPEKLKK</sequence>
<feature type="domain" description="SH2" evidence="6">
    <location>
        <begin position="8"/>
        <end position="101"/>
    </location>
</feature>
<dbReference type="SUPFAM" id="SSF52799">
    <property type="entry name" value="(Phosphotyrosine protein) phosphatases II"/>
    <property type="match status" value="1"/>
</dbReference>
<dbReference type="OrthoDB" id="8815311at2759"/>
<dbReference type="Gene3D" id="3.90.190.10">
    <property type="entry name" value="Protein tyrosine phosphatase superfamily"/>
    <property type="match status" value="1"/>
</dbReference>
<dbReference type="GO" id="GO:0030154">
    <property type="term" value="P:cell differentiation"/>
    <property type="evidence" value="ECO:0007669"/>
    <property type="project" value="TreeGrafter"/>
</dbReference>
<dbReference type="GO" id="GO:0004726">
    <property type="term" value="F:non-membrane spanning protein tyrosine phosphatase activity"/>
    <property type="evidence" value="ECO:0007669"/>
    <property type="project" value="TreeGrafter"/>
</dbReference>
<dbReference type="SUPFAM" id="SSF55550">
    <property type="entry name" value="SH2 domain"/>
    <property type="match status" value="1"/>
</dbReference>
<dbReference type="STRING" id="400682.A0A1X7TRT7"/>
<dbReference type="InterPro" id="IPR016130">
    <property type="entry name" value="Tyr_Pase_AS"/>
</dbReference>
<proteinExistence type="predicted"/>
<feature type="domain" description="Tyrosine specific protein phosphatases" evidence="8">
    <location>
        <begin position="296"/>
        <end position="374"/>
    </location>
</feature>
<dbReference type="Gene3D" id="3.30.505.10">
    <property type="entry name" value="SH2 domain"/>
    <property type="match status" value="1"/>
</dbReference>
<keyword evidence="4 5" id="KW-0727">SH2 domain</keyword>
<dbReference type="PROSITE" id="PS50055">
    <property type="entry name" value="TYR_PHOSPHATASE_PTP"/>
    <property type="match status" value="1"/>
</dbReference>
<dbReference type="GO" id="GO:0000278">
    <property type="term" value="P:mitotic cell cycle"/>
    <property type="evidence" value="ECO:0007669"/>
    <property type="project" value="TreeGrafter"/>
</dbReference>
<evidence type="ECO:0000256" key="1">
    <source>
        <dbReference type="ARBA" id="ARBA00013064"/>
    </source>
</evidence>
<evidence type="ECO:0000259" key="7">
    <source>
        <dbReference type="PROSITE" id="PS50055"/>
    </source>
</evidence>
<evidence type="ECO:0000256" key="2">
    <source>
        <dbReference type="ARBA" id="ARBA00022801"/>
    </source>
</evidence>
<reference evidence="9" key="1">
    <citation type="submission" date="2017-05" db="UniProtKB">
        <authorList>
            <consortium name="EnsemblMetazoa"/>
        </authorList>
    </citation>
    <scope>IDENTIFICATION</scope>
</reference>
<dbReference type="InterPro" id="IPR052123">
    <property type="entry name" value="Non-rcpt_Tyr_Phosphatase"/>
</dbReference>
<name>A0A1X7TRT7_AMPQE</name>
<dbReference type="PRINTS" id="PR00700">
    <property type="entry name" value="PRTYPHPHTASE"/>
</dbReference>
<dbReference type="GO" id="GO:0001784">
    <property type="term" value="F:phosphotyrosine residue binding"/>
    <property type="evidence" value="ECO:0007669"/>
    <property type="project" value="TreeGrafter"/>
</dbReference>
<protein>
    <recommendedName>
        <fullName evidence="1">protein-tyrosine-phosphatase</fullName>
        <ecNumber evidence="1">3.1.3.48</ecNumber>
    </recommendedName>
</protein>
<dbReference type="InterPro" id="IPR000387">
    <property type="entry name" value="Tyr_Pase_dom"/>
</dbReference>
<dbReference type="InterPro" id="IPR000242">
    <property type="entry name" value="PTP_cat"/>
</dbReference>
<dbReference type="InterPro" id="IPR036860">
    <property type="entry name" value="SH2_dom_sf"/>
</dbReference>
<dbReference type="SMART" id="SM00194">
    <property type="entry name" value="PTPc"/>
    <property type="match status" value="1"/>
</dbReference>
<dbReference type="SMART" id="SM00252">
    <property type="entry name" value="SH2"/>
    <property type="match status" value="1"/>
</dbReference>
<keyword evidence="2" id="KW-0378">Hydrolase</keyword>
<dbReference type="EnsemblMetazoa" id="Aqu2.1.17700_001">
    <property type="protein sequence ID" value="Aqu2.1.17700_001"/>
    <property type="gene ID" value="Aqu2.1.17700"/>
</dbReference>
<dbReference type="GO" id="GO:0005737">
    <property type="term" value="C:cytoplasm"/>
    <property type="evidence" value="ECO:0007669"/>
    <property type="project" value="TreeGrafter"/>
</dbReference>
<dbReference type="EC" id="3.1.3.48" evidence="1"/>
<dbReference type="Pfam" id="PF00017">
    <property type="entry name" value="SH2"/>
    <property type="match status" value="1"/>
</dbReference>
<dbReference type="PROSITE" id="PS00383">
    <property type="entry name" value="TYR_PHOSPHATASE_1"/>
    <property type="match status" value="1"/>
</dbReference>
<accession>A0A1X7TRT7</accession>
<evidence type="ECO:0000256" key="5">
    <source>
        <dbReference type="PROSITE-ProRule" id="PRU00191"/>
    </source>
</evidence>
<dbReference type="AlphaFoldDB" id="A0A1X7TRT7"/>
<dbReference type="InterPro" id="IPR029021">
    <property type="entry name" value="Prot-tyrosine_phosphatase-like"/>
</dbReference>
<dbReference type="InterPro" id="IPR003595">
    <property type="entry name" value="Tyr_Pase_cat"/>
</dbReference>
<evidence type="ECO:0000313" key="9">
    <source>
        <dbReference type="EnsemblMetazoa" id="Aqu2.1.17700_001"/>
    </source>
</evidence>
<dbReference type="SMART" id="SM00404">
    <property type="entry name" value="PTPc_motif"/>
    <property type="match status" value="1"/>
</dbReference>
<dbReference type="PROSITE" id="PS50056">
    <property type="entry name" value="TYR_PHOSPHATASE_2"/>
    <property type="match status" value="1"/>
</dbReference>
<dbReference type="PANTHER" id="PTHR46257">
    <property type="entry name" value="TYROSINE-PROTEIN PHOSPHATASE CORKSCREW"/>
    <property type="match status" value="1"/>
</dbReference>
<evidence type="ECO:0000256" key="4">
    <source>
        <dbReference type="ARBA" id="ARBA00022999"/>
    </source>
</evidence>
<dbReference type="Pfam" id="PF00102">
    <property type="entry name" value="Y_phosphatase"/>
    <property type="match status" value="1"/>
</dbReference>
<dbReference type="PROSITE" id="PS50001">
    <property type="entry name" value="SH2"/>
    <property type="match status" value="1"/>
</dbReference>